<feature type="compositionally biased region" description="Basic and acidic residues" evidence="1">
    <location>
        <begin position="116"/>
        <end position="131"/>
    </location>
</feature>
<organism evidence="2 3">
    <name type="scientific">Scytalidium lignicola</name>
    <name type="common">Hyphomycete</name>
    <dbReference type="NCBI Taxonomy" id="5539"/>
    <lineage>
        <taxon>Eukaryota</taxon>
        <taxon>Fungi</taxon>
        <taxon>Dikarya</taxon>
        <taxon>Ascomycota</taxon>
        <taxon>Pezizomycotina</taxon>
        <taxon>Leotiomycetes</taxon>
        <taxon>Leotiomycetes incertae sedis</taxon>
        <taxon>Scytalidium</taxon>
    </lineage>
</organism>
<name>A0A3E2H200_SCYLI</name>
<proteinExistence type="predicted"/>
<sequence length="137" mass="14087">VDAITSALVAWSIYGSTDAVAIATLGGAAGADSWATAGVVDSIAPACIARAVLGATNTGARAACESIEAHAQPAIGVAHSIATILIAGPGVQPTALALEELRYYSSGKETAISGKIGRDQGRCRDRQNRERRERKKR</sequence>
<keyword evidence="3" id="KW-1185">Reference proteome</keyword>
<feature type="non-terminal residue" evidence="2">
    <location>
        <position position="137"/>
    </location>
</feature>
<accession>A0A3E2H200</accession>
<reference evidence="2 3" key="1">
    <citation type="submission" date="2018-05" db="EMBL/GenBank/DDBJ databases">
        <title>Draft genome sequence of Scytalidium lignicola DSM 105466, a ubiquitous saprotrophic fungus.</title>
        <authorList>
            <person name="Buettner E."/>
            <person name="Gebauer A.M."/>
            <person name="Hofrichter M."/>
            <person name="Liers C."/>
            <person name="Kellner H."/>
        </authorList>
    </citation>
    <scope>NUCLEOTIDE SEQUENCE [LARGE SCALE GENOMIC DNA]</scope>
    <source>
        <strain evidence="2 3">DSM 105466</strain>
    </source>
</reference>
<comment type="caution">
    <text evidence="2">The sequence shown here is derived from an EMBL/GenBank/DDBJ whole genome shotgun (WGS) entry which is preliminary data.</text>
</comment>
<evidence type="ECO:0000313" key="2">
    <source>
        <dbReference type="EMBL" id="RFU27404.1"/>
    </source>
</evidence>
<feature type="region of interest" description="Disordered" evidence="1">
    <location>
        <begin position="112"/>
        <end position="137"/>
    </location>
</feature>
<evidence type="ECO:0000256" key="1">
    <source>
        <dbReference type="SAM" id="MobiDB-lite"/>
    </source>
</evidence>
<feature type="non-terminal residue" evidence="2">
    <location>
        <position position="1"/>
    </location>
</feature>
<dbReference type="AlphaFoldDB" id="A0A3E2H200"/>
<dbReference type="EMBL" id="NCSJ02000208">
    <property type="protein sequence ID" value="RFU27404.1"/>
    <property type="molecule type" value="Genomic_DNA"/>
</dbReference>
<protein>
    <submittedName>
        <fullName evidence="2">Uncharacterized protein</fullName>
    </submittedName>
</protein>
<gene>
    <name evidence="2" type="ORF">B7463_g8947</name>
</gene>
<evidence type="ECO:0000313" key="3">
    <source>
        <dbReference type="Proteomes" id="UP000258309"/>
    </source>
</evidence>
<dbReference type="Proteomes" id="UP000258309">
    <property type="component" value="Unassembled WGS sequence"/>
</dbReference>